<name>A0A4D6L2R8_VIGUN</name>
<protein>
    <submittedName>
        <fullName evidence="2">Uncharacterized protein</fullName>
    </submittedName>
</protein>
<feature type="compositionally biased region" description="Polar residues" evidence="1">
    <location>
        <begin position="14"/>
        <end position="28"/>
    </location>
</feature>
<evidence type="ECO:0000256" key="1">
    <source>
        <dbReference type="SAM" id="MobiDB-lite"/>
    </source>
</evidence>
<evidence type="ECO:0000313" key="2">
    <source>
        <dbReference type="EMBL" id="QCD82765.1"/>
    </source>
</evidence>
<accession>A0A4D6L2R8</accession>
<dbReference type="AlphaFoldDB" id="A0A4D6L2R8"/>
<gene>
    <name evidence="2" type="ORF">DEO72_LG2g3106</name>
</gene>
<dbReference type="EMBL" id="CP039346">
    <property type="protein sequence ID" value="QCD82765.1"/>
    <property type="molecule type" value="Genomic_DNA"/>
</dbReference>
<proteinExistence type="predicted"/>
<reference evidence="2 3" key="1">
    <citation type="submission" date="2019-04" db="EMBL/GenBank/DDBJ databases">
        <title>An improved genome assembly and genetic linkage map for asparagus bean, Vigna unguiculata ssp. sesquipedialis.</title>
        <authorList>
            <person name="Xia Q."/>
            <person name="Zhang R."/>
            <person name="Dong Y."/>
        </authorList>
    </citation>
    <scope>NUCLEOTIDE SEQUENCE [LARGE SCALE GENOMIC DNA]</scope>
    <source>
        <tissue evidence="2">Leaf</tissue>
    </source>
</reference>
<sequence length="194" mass="20652">MNEPSLKLRRQRRNSTCTTTINDASTTVPPWKREPTLIAPNPNFPSLLPSTAAAGKCEPVPATIDAQRAASSLPENVTAAPAAQPANAPITIADHCEPEATTKPPQPCVFEPPCLSQKQICTTTPTASESTMAAAVKSHSSSKPKCESATLILEREGDATCQSPIAQSTGQNWSNSQFWSNIQIWSKTGQTRGV</sequence>
<keyword evidence="3" id="KW-1185">Reference proteome</keyword>
<dbReference type="Proteomes" id="UP000501690">
    <property type="component" value="Linkage Group LG2"/>
</dbReference>
<evidence type="ECO:0000313" key="3">
    <source>
        <dbReference type="Proteomes" id="UP000501690"/>
    </source>
</evidence>
<organism evidence="2 3">
    <name type="scientific">Vigna unguiculata</name>
    <name type="common">Cowpea</name>
    <dbReference type="NCBI Taxonomy" id="3917"/>
    <lineage>
        <taxon>Eukaryota</taxon>
        <taxon>Viridiplantae</taxon>
        <taxon>Streptophyta</taxon>
        <taxon>Embryophyta</taxon>
        <taxon>Tracheophyta</taxon>
        <taxon>Spermatophyta</taxon>
        <taxon>Magnoliopsida</taxon>
        <taxon>eudicotyledons</taxon>
        <taxon>Gunneridae</taxon>
        <taxon>Pentapetalae</taxon>
        <taxon>rosids</taxon>
        <taxon>fabids</taxon>
        <taxon>Fabales</taxon>
        <taxon>Fabaceae</taxon>
        <taxon>Papilionoideae</taxon>
        <taxon>50 kb inversion clade</taxon>
        <taxon>NPAAA clade</taxon>
        <taxon>indigoferoid/millettioid clade</taxon>
        <taxon>Phaseoleae</taxon>
        <taxon>Vigna</taxon>
    </lineage>
</organism>
<feature type="region of interest" description="Disordered" evidence="1">
    <location>
        <begin position="1"/>
        <end position="36"/>
    </location>
</feature>